<feature type="non-terminal residue" evidence="2">
    <location>
        <position position="63"/>
    </location>
</feature>
<organism evidence="2 3">
    <name type="scientific">Serendipita vermifera MAFF 305830</name>
    <dbReference type="NCBI Taxonomy" id="933852"/>
    <lineage>
        <taxon>Eukaryota</taxon>
        <taxon>Fungi</taxon>
        <taxon>Dikarya</taxon>
        <taxon>Basidiomycota</taxon>
        <taxon>Agaricomycotina</taxon>
        <taxon>Agaricomycetes</taxon>
        <taxon>Sebacinales</taxon>
        <taxon>Serendipitaceae</taxon>
        <taxon>Serendipita</taxon>
    </lineage>
</organism>
<evidence type="ECO:0000313" key="3">
    <source>
        <dbReference type="Proteomes" id="UP000054097"/>
    </source>
</evidence>
<dbReference type="HOGENOM" id="CLU_2892246_0_0_1"/>
<dbReference type="AlphaFoldDB" id="A0A0C3B1B8"/>
<keyword evidence="3" id="KW-1185">Reference proteome</keyword>
<feature type="region of interest" description="Disordered" evidence="1">
    <location>
        <begin position="1"/>
        <end position="48"/>
    </location>
</feature>
<name>A0A0C3B1B8_SERVB</name>
<dbReference type="Proteomes" id="UP000054097">
    <property type="component" value="Unassembled WGS sequence"/>
</dbReference>
<accession>A0A0C3B1B8</accession>
<proteinExistence type="predicted"/>
<dbReference type="EMBL" id="KN824309">
    <property type="protein sequence ID" value="KIM25999.1"/>
    <property type="molecule type" value="Genomic_DNA"/>
</dbReference>
<protein>
    <submittedName>
        <fullName evidence="2">Uncharacterized protein</fullName>
    </submittedName>
</protein>
<evidence type="ECO:0000313" key="2">
    <source>
        <dbReference type="EMBL" id="KIM25999.1"/>
    </source>
</evidence>
<evidence type="ECO:0000256" key="1">
    <source>
        <dbReference type="SAM" id="MobiDB-lite"/>
    </source>
</evidence>
<reference evidence="3" key="2">
    <citation type="submission" date="2015-01" db="EMBL/GenBank/DDBJ databases">
        <title>Evolutionary Origins and Diversification of the Mycorrhizal Mutualists.</title>
        <authorList>
            <consortium name="DOE Joint Genome Institute"/>
            <consortium name="Mycorrhizal Genomics Consortium"/>
            <person name="Kohler A."/>
            <person name="Kuo A."/>
            <person name="Nagy L.G."/>
            <person name="Floudas D."/>
            <person name="Copeland A."/>
            <person name="Barry K.W."/>
            <person name="Cichocki N."/>
            <person name="Veneault-Fourrey C."/>
            <person name="LaButti K."/>
            <person name="Lindquist E.A."/>
            <person name="Lipzen A."/>
            <person name="Lundell T."/>
            <person name="Morin E."/>
            <person name="Murat C."/>
            <person name="Riley R."/>
            <person name="Ohm R."/>
            <person name="Sun H."/>
            <person name="Tunlid A."/>
            <person name="Henrissat B."/>
            <person name="Grigoriev I.V."/>
            <person name="Hibbett D.S."/>
            <person name="Martin F."/>
        </authorList>
    </citation>
    <scope>NUCLEOTIDE SEQUENCE [LARGE SCALE GENOMIC DNA]</scope>
    <source>
        <strain evidence="3">MAFF 305830</strain>
    </source>
</reference>
<gene>
    <name evidence="2" type="ORF">M408DRAFT_330787</name>
</gene>
<sequence>MSEGGKEARLDKAEVGGAPTSTKKRGRRNTKGRIGIMAEANKTDKSRKHTIVRQVDIGMAGPS</sequence>
<reference evidence="2 3" key="1">
    <citation type="submission" date="2014-04" db="EMBL/GenBank/DDBJ databases">
        <authorList>
            <consortium name="DOE Joint Genome Institute"/>
            <person name="Kuo A."/>
            <person name="Zuccaro A."/>
            <person name="Kohler A."/>
            <person name="Nagy L.G."/>
            <person name="Floudas D."/>
            <person name="Copeland A."/>
            <person name="Barry K.W."/>
            <person name="Cichocki N."/>
            <person name="Veneault-Fourrey C."/>
            <person name="LaButti K."/>
            <person name="Lindquist E.A."/>
            <person name="Lipzen A."/>
            <person name="Lundell T."/>
            <person name="Morin E."/>
            <person name="Murat C."/>
            <person name="Sun H."/>
            <person name="Tunlid A."/>
            <person name="Henrissat B."/>
            <person name="Grigoriev I.V."/>
            <person name="Hibbett D.S."/>
            <person name="Martin F."/>
            <person name="Nordberg H.P."/>
            <person name="Cantor M.N."/>
            <person name="Hua S.X."/>
        </authorList>
    </citation>
    <scope>NUCLEOTIDE SEQUENCE [LARGE SCALE GENOMIC DNA]</scope>
    <source>
        <strain evidence="2 3">MAFF 305830</strain>
    </source>
</reference>
<feature type="compositionally biased region" description="Basic residues" evidence="1">
    <location>
        <begin position="22"/>
        <end position="31"/>
    </location>
</feature>
<feature type="compositionally biased region" description="Basic and acidic residues" evidence="1">
    <location>
        <begin position="1"/>
        <end position="14"/>
    </location>
</feature>